<dbReference type="PANTHER" id="PTHR32170:SF3">
    <property type="entry name" value="PROTEASOME ACTIVATOR COMPLEX SUBUNIT 4"/>
    <property type="match status" value="1"/>
</dbReference>
<evidence type="ECO:0000259" key="5">
    <source>
        <dbReference type="Pfam" id="PF11919"/>
    </source>
</evidence>
<comment type="similarity">
    <text evidence="1">Belongs to the BLM10 family.</text>
</comment>
<evidence type="ECO:0008006" key="10">
    <source>
        <dbReference type="Google" id="ProtNLM"/>
    </source>
</evidence>
<evidence type="ECO:0000259" key="6">
    <source>
        <dbReference type="Pfam" id="PF16507"/>
    </source>
</evidence>
<reference evidence="8 9" key="1">
    <citation type="submission" date="2020-07" db="EMBL/GenBank/DDBJ databases">
        <title>The yeast mating-type switching endonuclease HO is a domesticated member of an unorthodox homing genetic element family.</title>
        <authorList>
            <person name="Coughlan A.Y."/>
            <person name="Lombardi L."/>
            <person name="Braun-Galleani S."/>
            <person name="Martos A.R."/>
            <person name="Galeote V."/>
            <person name="Bigey F."/>
            <person name="Dequin S."/>
            <person name="Byrne K.P."/>
            <person name="Wolfe K.H."/>
        </authorList>
    </citation>
    <scope>NUCLEOTIDE SEQUENCE [LARGE SCALE GENOMIC DNA]</scope>
    <source>
        <strain evidence="8 9">NRRL Y-6702</strain>
    </source>
</reference>
<evidence type="ECO:0000256" key="2">
    <source>
        <dbReference type="ARBA" id="ARBA00022737"/>
    </source>
</evidence>
<protein>
    <recommendedName>
        <fullName evidence="10">Proteasome activator Blm10 mid region domain-containing protein</fullName>
    </recommendedName>
</protein>
<dbReference type="InterPro" id="IPR032372">
    <property type="entry name" value="Blm10_N"/>
</dbReference>
<evidence type="ECO:0000313" key="8">
    <source>
        <dbReference type="EMBL" id="QLG74878.1"/>
    </source>
</evidence>
<evidence type="ECO:0000313" key="9">
    <source>
        <dbReference type="Proteomes" id="UP000509704"/>
    </source>
</evidence>
<dbReference type="KEGG" id="zmk:HG535_0H02050"/>
<dbReference type="OrthoDB" id="17907at2759"/>
<dbReference type="Gene3D" id="1.25.10.10">
    <property type="entry name" value="Leucine-rich Repeat Variant"/>
    <property type="match status" value="1"/>
</dbReference>
<dbReference type="GO" id="GO:0005829">
    <property type="term" value="C:cytosol"/>
    <property type="evidence" value="ECO:0007669"/>
    <property type="project" value="TreeGrafter"/>
</dbReference>
<accession>A0A7H9B800</accession>
<dbReference type="Pfam" id="PF16507">
    <property type="entry name" value="HEAT_PSME4_mid"/>
    <property type="match status" value="1"/>
</dbReference>
<dbReference type="GO" id="GO:0070628">
    <property type="term" value="F:proteasome binding"/>
    <property type="evidence" value="ECO:0007669"/>
    <property type="project" value="InterPro"/>
</dbReference>
<dbReference type="Pfam" id="PF16547">
    <property type="entry name" value="BLM10_N"/>
    <property type="match status" value="1"/>
</dbReference>
<dbReference type="Pfam" id="PF11919">
    <property type="entry name" value="PSME4_C"/>
    <property type="match status" value="1"/>
</dbReference>
<keyword evidence="9" id="KW-1185">Reference proteome</keyword>
<dbReference type="GO" id="GO:0005634">
    <property type="term" value="C:nucleus"/>
    <property type="evidence" value="ECO:0007669"/>
    <property type="project" value="TreeGrafter"/>
</dbReference>
<evidence type="ECO:0000256" key="1">
    <source>
        <dbReference type="ARBA" id="ARBA00005739"/>
    </source>
</evidence>
<dbReference type="Proteomes" id="UP000509704">
    <property type="component" value="Chromosome 8"/>
</dbReference>
<dbReference type="GO" id="GO:0016504">
    <property type="term" value="F:peptidase activator activity"/>
    <property type="evidence" value="ECO:0007669"/>
    <property type="project" value="InterPro"/>
</dbReference>
<dbReference type="GO" id="GO:0010499">
    <property type="term" value="P:proteasomal ubiquitin-independent protein catabolic process"/>
    <property type="evidence" value="ECO:0007669"/>
    <property type="project" value="TreeGrafter"/>
</dbReference>
<gene>
    <name evidence="8" type="ORF">HG535_0H02050</name>
</gene>
<organism evidence="8 9">
    <name type="scientific">Zygotorulaspora mrakii</name>
    <name type="common">Zygosaccharomyces mrakii</name>
    <dbReference type="NCBI Taxonomy" id="42260"/>
    <lineage>
        <taxon>Eukaryota</taxon>
        <taxon>Fungi</taxon>
        <taxon>Dikarya</taxon>
        <taxon>Ascomycota</taxon>
        <taxon>Saccharomycotina</taxon>
        <taxon>Saccharomycetes</taxon>
        <taxon>Saccharomycetales</taxon>
        <taxon>Saccharomycetaceae</taxon>
        <taxon>Zygotorulaspora</taxon>
    </lineage>
</organism>
<keyword evidence="4" id="KW-0234">DNA repair</keyword>
<dbReference type="GeneID" id="59238681"/>
<dbReference type="InterPro" id="IPR011989">
    <property type="entry name" value="ARM-like"/>
</dbReference>
<dbReference type="Gene3D" id="1.10.287.2210">
    <property type="match status" value="1"/>
</dbReference>
<feature type="domain" description="Proteasome activator complex subunit 4 C-terminal" evidence="5">
    <location>
        <begin position="2052"/>
        <end position="2138"/>
    </location>
</feature>
<dbReference type="GO" id="GO:0006281">
    <property type="term" value="P:DNA repair"/>
    <property type="evidence" value="ECO:0007669"/>
    <property type="project" value="UniProtKB-KW"/>
</dbReference>
<dbReference type="RefSeq" id="XP_037146603.1">
    <property type="nucleotide sequence ID" value="XM_037290708.1"/>
</dbReference>
<dbReference type="EMBL" id="CP058611">
    <property type="protein sequence ID" value="QLG74878.1"/>
    <property type="molecule type" value="Genomic_DNA"/>
</dbReference>
<name>A0A7H9B800_ZYGMR</name>
<dbReference type="PANTHER" id="PTHR32170">
    <property type="entry name" value="PROTEASOME ACTIVATOR COMPLEX SUBUNIT 4"/>
    <property type="match status" value="1"/>
</dbReference>
<evidence type="ECO:0000256" key="4">
    <source>
        <dbReference type="ARBA" id="ARBA00023204"/>
    </source>
</evidence>
<evidence type="ECO:0000259" key="7">
    <source>
        <dbReference type="Pfam" id="PF16547"/>
    </source>
</evidence>
<keyword evidence="3" id="KW-0227">DNA damage</keyword>
<evidence type="ECO:0000256" key="3">
    <source>
        <dbReference type="ARBA" id="ARBA00022763"/>
    </source>
</evidence>
<proteinExistence type="inferred from homology"/>
<feature type="domain" description="Proteasome activator Blm10 N-terminal" evidence="7">
    <location>
        <begin position="78"/>
        <end position="157"/>
    </location>
</feature>
<feature type="domain" description="Proteasome activator Blm10 middle HEAT repeats region" evidence="6">
    <location>
        <begin position="498"/>
        <end position="1020"/>
    </location>
</feature>
<dbReference type="InterPro" id="IPR032430">
    <property type="entry name" value="Blm10_mid"/>
</dbReference>
<dbReference type="SUPFAM" id="SSF48371">
    <property type="entry name" value="ARM repeat"/>
    <property type="match status" value="1"/>
</dbReference>
<dbReference type="InterPro" id="IPR021843">
    <property type="entry name" value="PSME4_C"/>
</dbReference>
<sequence>MTKEVIESPIPSKNKTVAQLKNSHMKTLRSNSSVVDEASKRQRLVSPDINHAINMNRASSATPRAGSPRLVNNMDSDEILKKRLKYYNLDYADNKEDFLHDIYDPNSKWFSRSVKPEFLVEECIPYELESHKDQASYLCHIVVNLYIAINSLDIQGLISISSKDLADMKHEVDNLALKTDLFRLSETFPDPETLSSDIADFDEGEDEDDLFDENEFIDAGGPDFHATGKITAKSASIINVNHWTNELKNCMHFEFPITLRKSLAKVYYYLSLVKGQKVYRQMHVDMFDLLVNVDDDNTNYTDLLFEAGLRLDHHIMLQFLEDFLLHPESDLQLFRLLLKLAHSAKAFYDDEHGTVLTKSMEYLLSSLAPSTMASVMPIITSFVPYQYKETAKIVDYIPFCFGFWSSFVGYVGVDTHMYDFMGTVAEDAHWKLLKGSPASSFIKVNEFMILTEAQMSFMFNKLQNNLKTDGQIHSYSRAVRPFVYSLVGNKSEMYFEKLSGLVKSIATYVHPSNSGFWTKTISKFVHSFIKMYHGRAVKEKKFKSGDSDPGSHFFHLNAECNAKLLNTFLDLLFSGAQNKNNDVSNQYISSLAYLIDLAPKQSHLVFSRILTDLYEALSGEHINSTHRLVASLKQFNRVVRYMVMDKIYRVHTTNVLMMLVSKIDMNDIILTSNIINGIVSIASFIPIQNLVEENEYITFESNTLPFIEQHYYHFRADHSTSEFLYDEEILKNAFRASTTIFENALRTYVDKLFQLADVDLEDGFVTKLNQTTLILVESMDDRMFTAFSDIFRRKFWDNDSFKEKNPHFELVTIPLACLVRNDSSLSKPLFQSLTQNIREQVGRGAGSIRGSTEIQPRDLKLVLYLSALNDILRQSGKEILAFKDELIEFLKYIYDNITNPPLDVFTSVIIHHACASLTSTEVVDYRLFPKTSKIPSDQRWGGLQFDKRKFLEEHIDFAWHVPTAAEVSLAIEMFETVIDHCINRVKSLMESPETDSAYTDRLQKYILIVTHALSGSSLLFDPDYNKNSTISTPGKDYREKLLLLKSIRDNNCDTEELDIDIEQIRSEVDRNSSDNPNNSSVLQMSNEDNSFIEVKNEDSNDVIMEEVTEISALPSGIATPEPGTHFGGNVNSCMNSRLIFRDLDIYACNYYFGTSVSEKLKNPQYLQVHNVRNRVGVFFHKLYKFLQSNYDNNTNVFQILLHGIKVFFTDVGQETVFNDDPNAFLDLDFLENIQSLNGLSLPYTRTCLAANANDFHQARVLLHSTNRHPSTLEAQLLCDIINLSTSVYPDIHKPAQGTLLHCMKQFIGSYSIIINKAISCLKQVLLSGNYMKMEAVLKLFMMKKINRKLMSDYKNLKELILLLVECYKVNELEIAMQSDQILNEIASGLKIPSSVCILDSRAKTTLAPPDKSIDLQVEAVRRAKDKKRRYYFSLLENLQSELLLKFSTKENFGWKLPVFMMRLVNKLQLNLETTVDQGVISFIYIQMKSNHPGLIHLGVKTFFGIFDKISTLSDYDYDIPKVYDSNYELRFTEKLDTSIPNMNVVFNKEMNNFKSPNFFIDSRMYVGWLCWGRSVEVMKPVRVELNVRENERESLEIMGSLISKEWLKMNTENLVQDNETHGVFSSCNVSFFIMIMCLISNGYTALKLDDIFDLCREHYNRDDKAAMIMSIEIFAALVCSSKMLKEKELKFRDEFVDNFLQNCLNVDLNQDASDIWSTMCWWLPTTVDIRRCEPFYRQFSQIHELLNTNSDDAGHQASKLLMLKSMIMSLEYKNPNIAPIFDSLTMQHPYDQVREAIAQVLCSLITTQSCPSWENVAIMMEAERVSPGGLGLPVKQLPAEIDNFIKRQFLNILEESRKVEGLTPQEILKTKFFYMSSTMFYWINEMARSSNKILLVPYVVDYLAPFLLTLLKHKDVCKLSGLDPVPQFIGLSYMPIRRENIGALVKLLCNTNLTSSSFQIKLQLRFIQHFFSSQLLQLTKAEKDYILNALVDHLYNQKYVEVRTSAADVLSNIVHNLGEKNQELQLLVDRFNSGLGNYSWKEKQKLSKTDTNVHGSILGLGAIISAFPYAFPLPQWIPRQLSNISSWARTNGMAASASKSIISEFKKVRTDTWKFDRLAFTAEQLEDLEGVLWSSYYA</sequence>
<dbReference type="InterPro" id="IPR016024">
    <property type="entry name" value="ARM-type_fold"/>
</dbReference>
<keyword evidence="2" id="KW-0677">Repeat</keyword>
<dbReference type="InterPro" id="IPR035309">
    <property type="entry name" value="PSME4"/>
</dbReference>